<name>A0A6J5M1J6_9CAUD</name>
<sequence>MTYKANDEIRRFTAVGCFRVGSKVYRGNGTKVLTITAIESWNGKDARAKLNQGVWYPLKDLVLAIPGTEGQ</sequence>
<accession>A0A6J5M1J6</accession>
<protein>
    <submittedName>
        <fullName evidence="1">Uncharacterized protein</fullName>
    </submittedName>
</protein>
<proteinExistence type="predicted"/>
<organism evidence="1">
    <name type="scientific">uncultured Caudovirales phage</name>
    <dbReference type="NCBI Taxonomy" id="2100421"/>
    <lineage>
        <taxon>Viruses</taxon>
        <taxon>Duplodnaviria</taxon>
        <taxon>Heunggongvirae</taxon>
        <taxon>Uroviricota</taxon>
        <taxon>Caudoviricetes</taxon>
        <taxon>Peduoviridae</taxon>
        <taxon>Maltschvirus</taxon>
        <taxon>Maltschvirus maltsch</taxon>
    </lineage>
</organism>
<dbReference type="EMBL" id="LR796353">
    <property type="protein sequence ID" value="CAB4139177.1"/>
    <property type="molecule type" value="Genomic_DNA"/>
</dbReference>
<reference evidence="1" key="1">
    <citation type="submission" date="2020-04" db="EMBL/GenBank/DDBJ databases">
        <authorList>
            <person name="Chiriac C."/>
            <person name="Salcher M."/>
            <person name="Ghai R."/>
            <person name="Kavagutti S V."/>
        </authorList>
    </citation>
    <scope>NUCLEOTIDE SEQUENCE</scope>
</reference>
<gene>
    <name evidence="1" type="ORF">UFOVP345_24</name>
</gene>
<evidence type="ECO:0000313" key="1">
    <source>
        <dbReference type="EMBL" id="CAB4139177.1"/>
    </source>
</evidence>